<evidence type="ECO:0000313" key="3">
    <source>
        <dbReference type="Proteomes" id="UP000000598"/>
    </source>
</evidence>
<dbReference type="Gene3D" id="3.50.50.60">
    <property type="entry name" value="FAD/NAD(P)-binding domain"/>
    <property type="match status" value="1"/>
</dbReference>
<accession>B4UN93</accession>
<dbReference type="FunCoup" id="B4UN93">
    <property type="interactions" value="393"/>
</dbReference>
<dbReference type="PANTHER" id="PTHR10742:SF410">
    <property type="entry name" value="LYSINE-SPECIFIC HISTONE DEMETHYLASE 2"/>
    <property type="match status" value="1"/>
</dbReference>
<dbReference type="STRING" id="284590.B4UN93"/>
<dbReference type="EMBL" id="CR382125">
    <property type="protein sequence ID" value="CAR56737.1"/>
    <property type="molecule type" value="Genomic_DNA"/>
</dbReference>
<dbReference type="InParanoid" id="B4UN93"/>
<dbReference type="InterPro" id="IPR036188">
    <property type="entry name" value="FAD/NAD-bd_sf"/>
</dbReference>
<protein>
    <submittedName>
        <fullName evidence="2">KLLA0E07789p</fullName>
    </submittedName>
</protein>
<evidence type="ECO:0000259" key="1">
    <source>
        <dbReference type="Pfam" id="PF01593"/>
    </source>
</evidence>
<dbReference type="KEGG" id="kla:KLLA0_E07789g"/>
<dbReference type="SUPFAM" id="SSF54373">
    <property type="entry name" value="FAD-linked reductases, C-terminal domain"/>
    <property type="match status" value="1"/>
</dbReference>
<dbReference type="Pfam" id="PF01593">
    <property type="entry name" value="Amino_oxidase"/>
    <property type="match status" value="1"/>
</dbReference>
<dbReference type="AlphaFoldDB" id="B4UN93"/>
<gene>
    <name evidence="2" type="ORF">KLLA0_E07789g</name>
</gene>
<evidence type="ECO:0000313" key="2">
    <source>
        <dbReference type="EMBL" id="CAR56737.1"/>
    </source>
</evidence>
<sequence length="501" mass="56640">MTDYSVIVIGAGISGLKATSDLVKSGIESVICIESRDRVGGRLNTRQGRNGKYDIGGSWHHDTLSNGLFMEEMSLPESERAGFVFDDEDRACLVDKKLGVLEVDQLECLAYEFEKWVEMRYYDSLDVEDVSYFQLCIEFCFSRKEFLTDEQLYHLPQLLRYMELWHGVDWYALSGKWSGIEHNGRNALVLHYDKILARISNPVKDKIHLSESVNLIKKLSNGKYQVNTDKGKYLCDYCIVTVPQSVLAISCEQEENEFSHMRKARIGFEPPLNGDIFEAITTKASFGSLGKVIFEFDSIKWSKTSGRILTVHEQPTDFVESIRSAKDLKTLLKDIEQKLPRSHEDSWKNPTCFLNLAKHTDTASFVALIQQPVTEYIETLTTEEVEEFFRPVLNKLLNSLGSSDYISDLNDEVKESKTPILKNILTSNWSSDPFSLGAYSACQPGDDPMDLVIALNVGQGNLRFAGEHTIMDGAGCAYGAWESGKREANYIIEKLFTGSDY</sequence>
<dbReference type="HOGENOM" id="CLU_004498_10_1_1"/>
<keyword evidence="3" id="KW-1185">Reference proteome</keyword>
<dbReference type="GO" id="GO:0016491">
    <property type="term" value="F:oxidoreductase activity"/>
    <property type="evidence" value="ECO:0007669"/>
    <property type="project" value="InterPro"/>
</dbReference>
<proteinExistence type="predicted"/>
<name>B4UN93_KLULA</name>
<dbReference type="PaxDb" id="284590-B4UN93"/>
<dbReference type="PANTHER" id="PTHR10742">
    <property type="entry name" value="FLAVIN MONOAMINE OXIDASE"/>
    <property type="match status" value="1"/>
</dbReference>
<dbReference type="InterPro" id="IPR002937">
    <property type="entry name" value="Amino_oxidase"/>
</dbReference>
<dbReference type="SUPFAM" id="SSF51905">
    <property type="entry name" value="FAD/NAD(P)-binding domain"/>
    <property type="match status" value="1"/>
</dbReference>
<dbReference type="InterPro" id="IPR050281">
    <property type="entry name" value="Flavin_monoamine_oxidase"/>
</dbReference>
<reference evidence="2 3" key="1">
    <citation type="journal article" date="2004" name="Nature">
        <title>Genome evolution in yeasts.</title>
        <authorList>
            <consortium name="Genolevures"/>
            <person name="Dujon B."/>
            <person name="Sherman D."/>
            <person name="Fischer G."/>
            <person name="Durrens P."/>
            <person name="Casaregola S."/>
            <person name="Lafontaine I."/>
            <person name="de Montigny J."/>
            <person name="Marck C."/>
            <person name="Neuveglise C."/>
            <person name="Talla E."/>
            <person name="Goffard N."/>
            <person name="Frangeul L."/>
            <person name="Aigle M."/>
            <person name="Anthouard V."/>
            <person name="Babour A."/>
            <person name="Barbe V."/>
            <person name="Barnay S."/>
            <person name="Blanchin S."/>
            <person name="Beckerich J.M."/>
            <person name="Beyne E."/>
            <person name="Bleykasten C."/>
            <person name="Boisrame A."/>
            <person name="Boyer J."/>
            <person name="Cattolico L."/>
            <person name="Confanioleri F."/>
            <person name="de Daruvar A."/>
            <person name="Despons L."/>
            <person name="Fabre E."/>
            <person name="Fairhead C."/>
            <person name="Ferry-Dumazet H."/>
            <person name="Groppi A."/>
            <person name="Hantraye F."/>
            <person name="Hennequin C."/>
            <person name="Jauniaux N."/>
            <person name="Joyet P."/>
            <person name="Kachouri R."/>
            <person name="Kerrest A."/>
            <person name="Koszul R."/>
            <person name="Lemaire M."/>
            <person name="Lesur I."/>
            <person name="Ma L."/>
            <person name="Muller H."/>
            <person name="Nicaud J.M."/>
            <person name="Nikolski M."/>
            <person name="Oztas S."/>
            <person name="Ozier-Kalogeropoulos O."/>
            <person name="Pellenz S."/>
            <person name="Potier S."/>
            <person name="Richard G.F."/>
            <person name="Straub M.L."/>
            <person name="Suleau A."/>
            <person name="Swennene D."/>
            <person name="Tekaia F."/>
            <person name="Wesolowski-Louvel M."/>
            <person name="Westhof E."/>
            <person name="Wirth B."/>
            <person name="Zeniou-Meyer M."/>
            <person name="Zivanovic I."/>
            <person name="Bolotin-Fukuhara M."/>
            <person name="Thierry A."/>
            <person name="Bouchier C."/>
            <person name="Caudron B."/>
            <person name="Scarpelli C."/>
            <person name="Gaillardin C."/>
            <person name="Weissenbach J."/>
            <person name="Wincker P."/>
            <person name="Souciet J.L."/>
        </authorList>
    </citation>
    <scope>NUCLEOTIDE SEQUENCE [LARGE SCALE GENOMIC DNA]</scope>
    <source>
        <strain evidence="3">ATCC 8585 / CBS 2359 / DSM 70799 / NBRC 1267 / NRRL Y-1140 / WM37</strain>
    </source>
</reference>
<dbReference type="eggNOG" id="KOG0029">
    <property type="taxonomic scope" value="Eukaryota"/>
</dbReference>
<organism evidence="2 3">
    <name type="scientific">Kluyveromyces lactis (strain ATCC 8585 / CBS 2359 / DSM 70799 / NBRC 1267 / NRRL Y-1140 / WM37)</name>
    <name type="common">Yeast</name>
    <name type="synonym">Candida sphaerica</name>
    <dbReference type="NCBI Taxonomy" id="284590"/>
    <lineage>
        <taxon>Eukaryota</taxon>
        <taxon>Fungi</taxon>
        <taxon>Dikarya</taxon>
        <taxon>Ascomycota</taxon>
        <taxon>Saccharomycotina</taxon>
        <taxon>Saccharomycetes</taxon>
        <taxon>Saccharomycetales</taxon>
        <taxon>Saccharomycetaceae</taxon>
        <taxon>Kluyveromyces</taxon>
    </lineage>
</organism>
<feature type="domain" description="Amine oxidase" evidence="1">
    <location>
        <begin position="13"/>
        <end position="492"/>
    </location>
</feature>
<dbReference type="Gene3D" id="3.90.660.10">
    <property type="match status" value="1"/>
</dbReference>
<dbReference type="Proteomes" id="UP000000598">
    <property type="component" value="Chromosome E"/>
</dbReference>